<dbReference type="SUPFAM" id="SSF46785">
    <property type="entry name" value="Winged helix' DNA-binding domain"/>
    <property type="match status" value="1"/>
</dbReference>
<dbReference type="Pfam" id="PF13412">
    <property type="entry name" value="HTH_24"/>
    <property type="match status" value="1"/>
</dbReference>
<dbReference type="InterPro" id="IPR036388">
    <property type="entry name" value="WH-like_DNA-bd_sf"/>
</dbReference>
<evidence type="ECO:0000313" key="3">
    <source>
        <dbReference type="Proteomes" id="UP000273326"/>
    </source>
</evidence>
<dbReference type="PANTHER" id="PTHR42909">
    <property type="entry name" value="ZGC:136858"/>
    <property type="match status" value="1"/>
</dbReference>
<dbReference type="Pfam" id="PF00294">
    <property type="entry name" value="PfkB"/>
    <property type="match status" value="1"/>
</dbReference>
<dbReference type="GO" id="GO:0004730">
    <property type="term" value="F:pseudouridylate synthase activity"/>
    <property type="evidence" value="ECO:0007669"/>
    <property type="project" value="TreeGrafter"/>
</dbReference>
<protein>
    <submittedName>
        <fullName evidence="2">Winged helix-turn-helix transcriptional regulator</fullName>
    </submittedName>
</protein>
<organism evidence="2 3">
    <name type="scientific">Jeotgalibaca ciconiae</name>
    <dbReference type="NCBI Taxonomy" id="2496265"/>
    <lineage>
        <taxon>Bacteria</taxon>
        <taxon>Bacillati</taxon>
        <taxon>Bacillota</taxon>
        <taxon>Bacilli</taxon>
        <taxon>Lactobacillales</taxon>
        <taxon>Carnobacteriaceae</taxon>
        <taxon>Jeotgalibaca</taxon>
    </lineage>
</organism>
<dbReference type="GO" id="GO:0005737">
    <property type="term" value="C:cytoplasm"/>
    <property type="evidence" value="ECO:0007669"/>
    <property type="project" value="TreeGrafter"/>
</dbReference>
<dbReference type="Gene3D" id="1.10.10.10">
    <property type="entry name" value="Winged helix-like DNA-binding domain superfamily/Winged helix DNA-binding domain"/>
    <property type="match status" value="1"/>
</dbReference>
<keyword evidence="3" id="KW-1185">Reference proteome</keyword>
<proteinExistence type="predicted"/>
<dbReference type="Proteomes" id="UP000273326">
    <property type="component" value="Chromosome"/>
</dbReference>
<dbReference type="RefSeq" id="WP_126108517.1">
    <property type="nucleotide sequence ID" value="NZ_CP034465.1"/>
</dbReference>
<dbReference type="InterPro" id="IPR011611">
    <property type="entry name" value="PfkB_dom"/>
</dbReference>
<dbReference type="InterPro" id="IPR029056">
    <property type="entry name" value="Ribokinase-like"/>
</dbReference>
<dbReference type="KEGG" id="jeh:EJN90_01390"/>
<evidence type="ECO:0000313" key="2">
    <source>
        <dbReference type="EMBL" id="AZP03426.1"/>
    </source>
</evidence>
<dbReference type="Gene3D" id="3.40.1190.20">
    <property type="match status" value="1"/>
</dbReference>
<accession>A0A3Q9BKL8</accession>
<sequence length="374" mass="42193">MILNEKESRVFTYIKENPFISQQELADKIGLSRPAVANIISGLVKRGYLLGKAYVVNETRPIICIGAAAIDRRYFIEDELITGESNKVTSQITYGGVALSVAENLGRLQEDVVLLSLLGDDQEAKSIKENMRPFMKLNEVEEIPGFSTGMYMEVLNKQNEMLVGLSEMDIFDQMSPNWLMKRSALLKQAKGILVDTNLPKEATELLLDIVIKNKIPLAMVTVSALKAHNIPENLKGVKIFITTQKEAELMLNMKINDDESLKTALNHFLDRGVEHVIIMDRSKRVQFASQKHGMIRFDLRNTDSNSYVWGTNEALVAGMLYRYMHTKNLIDVILTGIVNAAKTTKSLHKVREDLSQALLEKDIKEFGEVEFEKI</sequence>
<feature type="domain" description="HTH cro/C1-type" evidence="1">
    <location>
        <begin position="20"/>
        <end position="42"/>
    </location>
</feature>
<dbReference type="InterPro" id="IPR036390">
    <property type="entry name" value="WH_DNA-bd_sf"/>
</dbReference>
<dbReference type="InterPro" id="IPR001387">
    <property type="entry name" value="Cro/C1-type_HTH"/>
</dbReference>
<dbReference type="SUPFAM" id="SSF53613">
    <property type="entry name" value="Ribokinase-like"/>
    <property type="match status" value="1"/>
</dbReference>
<dbReference type="AlphaFoldDB" id="A0A3Q9BKL8"/>
<name>A0A3Q9BKL8_9LACT</name>
<dbReference type="GO" id="GO:0016798">
    <property type="term" value="F:hydrolase activity, acting on glycosyl bonds"/>
    <property type="evidence" value="ECO:0007669"/>
    <property type="project" value="TreeGrafter"/>
</dbReference>
<dbReference type="CDD" id="cd01941">
    <property type="entry name" value="YeiC_kinase_like"/>
    <property type="match status" value="1"/>
</dbReference>
<reference evidence="3" key="1">
    <citation type="submission" date="2018-12" db="EMBL/GenBank/DDBJ databases">
        <title>Complete genome sequencing of Jeotgalibaca sp. H21T32.</title>
        <authorList>
            <person name="Bae J.-W."/>
            <person name="Lee S.-Y."/>
        </authorList>
    </citation>
    <scope>NUCLEOTIDE SEQUENCE [LARGE SCALE GENOMIC DNA]</scope>
    <source>
        <strain evidence="3">H21T32</strain>
    </source>
</reference>
<dbReference type="PROSITE" id="PS50943">
    <property type="entry name" value="HTH_CROC1"/>
    <property type="match status" value="1"/>
</dbReference>
<dbReference type="OrthoDB" id="9806249at2"/>
<dbReference type="EMBL" id="CP034465">
    <property type="protein sequence ID" value="AZP03426.1"/>
    <property type="molecule type" value="Genomic_DNA"/>
</dbReference>
<gene>
    <name evidence="2" type="ORF">EJN90_01390</name>
</gene>
<dbReference type="PANTHER" id="PTHR42909:SF4">
    <property type="entry name" value="CARBOHYDRATE KINASE, PFKB FAMILY"/>
    <property type="match status" value="1"/>
</dbReference>
<evidence type="ECO:0000259" key="1">
    <source>
        <dbReference type="PROSITE" id="PS50943"/>
    </source>
</evidence>